<dbReference type="Proteomes" id="UP000217895">
    <property type="component" value="Chromosome"/>
</dbReference>
<keyword evidence="2" id="KW-1185">Reference proteome</keyword>
<evidence type="ECO:0000313" key="2">
    <source>
        <dbReference type="Proteomes" id="UP000217895"/>
    </source>
</evidence>
<proteinExistence type="predicted"/>
<gene>
    <name evidence="1" type="ORF">NIES2135_07440</name>
</gene>
<sequence>MSKSYPSNLTPAQYELLSDLLPDAKPGGRPREVDLWDILNAIFMF</sequence>
<organism evidence="1 2">
    <name type="scientific">Leptolyngbya boryana NIES-2135</name>
    <dbReference type="NCBI Taxonomy" id="1973484"/>
    <lineage>
        <taxon>Bacteria</taxon>
        <taxon>Bacillati</taxon>
        <taxon>Cyanobacteriota</taxon>
        <taxon>Cyanophyceae</taxon>
        <taxon>Leptolyngbyales</taxon>
        <taxon>Leptolyngbyaceae</taxon>
        <taxon>Leptolyngbya group</taxon>
        <taxon>Leptolyngbya</taxon>
    </lineage>
</organism>
<name>A0A1Z4JB25_LEPBY</name>
<dbReference type="EMBL" id="AP018203">
    <property type="protein sequence ID" value="BAY53931.1"/>
    <property type="molecule type" value="Genomic_DNA"/>
</dbReference>
<protein>
    <submittedName>
        <fullName evidence="1">Transposase</fullName>
    </submittedName>
</protein>
<evidence type="ECO:0000313" key="1">
    <source>
        <dbReference type="EMBL" id="BAY53931.1"/>
    </source>
</evidence>
<reference evidence="1 2" key="1">
    <citation type="submission" date="2017-06" db="EMBL/GenBank/DDBJ databases">
        <title>Genome sequencing of cyanobaciteial culture collection at National Institute for Environmental Studies (NIES).</title>
        <authorList>
            <person name="Hirose Y."/>
            <person name="Shimura Y."/>
            <person name="Fujisawa T."/>
            <person name="Nakamura Y."/>
            <person name="Kawachi M."/>
        </authorList>
    </citation>
    <scope>NUCLEOTIDE SEQUENCE [LARGE SCALE GENOMIC DNA]</scope>
    <source>
        <strain evidence="1 2">NIES-2135</strain>
    </source>
</reference>
<accession>A0A1Z4JB25</accession>
<dbReference type="AlphaFoldDB" id="A0A1Z4JB25"/>